<sequence length="143" mass="15923">MPPTAFSSSFTRRLPTMLPSTASLFAAKVSLATDESLFGMSWDRPPAPPSSAIWVLPAASSWNILRYSPGKDIKAAWVPLSMMRPPFMKSTCWHFSKTCMECETRKTVLPCMAVWMHLRNSWLATLESTAESGSSSRKMSRSL</sequence>
<dbReference type="AlphaFoldDB" id="A0A6B0UTV3"/>
<dbReference type="EMBL" id="GIFC01011147">
    <property type="protein sequence ID" value="MXU93230.1"/>
    <property type="molecule type" value="Transcribed_RNA"/>
</dbReference>
<protein>
    <submittedName>
        <fullName evidence="1">Putative secreted protein</fullName>
    </submittedName>
</protein>
<name>A0A6B0UTV3_IXORI</name>
<organism evidence="1">
    <name type="scientific">Ixodes ricinus</name>
    <name type="common">Common tick</name>
    <name type="synonym">Acarus ricinus</name>
    <dbReference type="NCBI Taxonomy" id="34613"/>
    <lineage>
        <taxon>Eukaryota</taxon>
        <taxon>Metazoa</taxon>
        <taxon>Ecdysozoa</taxon>
        <taxon>Arthropoda</taxon>
        <taxon>Chelicerata</taxon>
        <taxon>Arachnida</taxon>
        <taxon>Acari</taxon>
        <taxon>Parasitiformes</taxon>
        <taxon>Ixodida</taxon>
        <taxon>Ixodoidea</taxon>
        <taxon>Ixodidae</taxon>
        <taxon>Ixodinae</taxon>
        <taxon>Ixodes</taxon>
    </lineage>
</organism>
<reference evidence="1" key="1">
    <citation type="submission" date="2019-12" db="EMBL/GenBank/DDBJ databases">
        <title>An insight into the sialome of adult female Ixodes ricinus ticks feeding for 6 days.</title>
        <authorList>
            <person name="Perner J."/>
            <person name="Ribeiro J.M.C."/>
        </authorList>
    </citation>
    <scope>NUCLEOTIDE SEQUENCE</scope>
    <source>
        <strain evidence="1">Semi-engorged</strain>
        <tissue evidence="1">Salivary glands</tissue>
    </source>
</reference>
<proteinExistence type="predicted"/>
<evidence type="ECO:0000313" key="1">
    <source>
        <dbReference type="EMBL" id="MXU93230.1"/>
    </source>
</evidence>
<accession>A0A6B0UTV3</accession>